<dbReference type="OrthoDB" id="10004862at2759"/>
<evidence type="ECO:0000313" key="2">
    <source>
        <dbReference type="EMBL" id="ORX94099.1"/>
    </source>
</evidence>
<keyword evidence="3" id="KW-1185">Reference proteome</keyword>
<dbReference type="AlphaFoldDB" id="A0A1Y1Y808"/>
<dbReference type="Pfam" id="PF14027">
    <property type="entry name" value="Questin_oxidase"/>
    <property type="match status" value="1"/>
</dbReference>
<dbReference type="PANTHER" id="PTHR35870">
    <property type="entry name" value="PROTEIN, PUTATIVE (AFU_ORTHOLOGUE AFUA_5G03330)-RELATED"/>
    <property type="match status" value="1"/>
</dbReference>
<dbReference type="STRING" id="1314790.A0A1Y1Y808"/>
<evidence type="ECO:0008006" key="4">
    <source>
        <dbReference type="Google" id="ProtNLM"/>
    </source>
</evidence>
<dbReference type="PANTHER" id="PTHR35870:SF6">
    <property type="entry name" value="MGS207 PROTEIN"/>
    <property type="match status" value="1"/>
</dbReference>
<evidence type="ECO:0000313" key="3">
    <source>
        <dbReference type="Proteomes" id="UP000193498"/>
    </source>
</evidence>
<dbReference type="InParanoid" id="A0A1Y1Y808"/>
<dbReference type="Proteomes" id="UP000193498">
    <property type="component" value="Unassembled WGS sequence"/>
</dbReference>
<dbReference type="EMBL" id="MCFE01000214">
    <property type="protein sequence ID" value="ORX94099.1"/>
    <property type="molecule type" value="Genomic_DNA"/>
</dbReference>
<sequence length="379" mass="43456">MPVTSSTSKKAFEDLIGQNHQKYDIFFNGHYHNHSAHLLGSLYDLGASEERMRERFQKGVKSHLLKLPESEYQINEDNYQQYVAKGVAYRDLADFFDGEIAKLGFDAAFQKYVPALIPGLGSHVIHPLIHLGYAAEFRNDLILGEALALATLAYDSAGELIDKVHPGPTSKDIASILDEVRADPRFNDLEDLGVYGVFKGSMDAKHMEHIQEYFTAWDPQEDTEKKTHELARAITLLFLGYPFEEHLNFFICHLMTGLHGTRVLLPHLSKNDQIRALRLMWLTTLRYFILVRHFKPKWEQITGYPIDSLPQDKAEAWEEISRAAINDDDVHGHTIKSVRAMKKLAETYPEDEEIWRRGSWKVANLVHVHDDWGFQGLDN</sequence>
<organism evidence="2 3">
    <name type="scientific">Basidiobolus meristosporus CBS 931.73</name>
    <dbReference type="NCBI Taxonomy" id="1314790"/>
    <lineage>
        <taxon>Eukaryota</taxon>
        <taxon>Fungi</taxon>
        <taxon>Fungi incertae sedis</taxon>
        <taxon>Zoopagomycota</taxon>
        <taxon>Entomophthoromycotina</taxon>
        <taxon>Basidiobolomycetes</taxon>
        <taxon>Basidiobolales</taxon>
        <taxon>Basidiobolaceae</taxon>
        <taxon>Basidiobolus</taxon>
    </lineage>
</organism>
<accession>A0A1Y1Y808</accession>
<dbReference type="InterPro" id="IPR025337">
    <property type="entry name" value="Questin_oxidase-like"/>
</dbReference>
<protein>
    <recommendedName>
        <fullName evidence="4">DUF4243 domain-containing protein</fullName>
    </recommendedName>
</protein>
<proteinExistence type="predicted"/>
<reference evidence="2 3" key="1">
    <citation type="submission" date="2016-07" db="EMBL/GenBank/DDBJ databases">
        <title>Pervasive Adenine N6-methylation of Active Genes in Fungi.</title>
        <authorList>
            <consortium name="DOE Joint Genome Institute"/>
            <person name="Mondo S.J."/>
            <person name="Dannebaum R.O."/>
            <person name="Kuo R.C."/>
            <person name="Labutti K."/>
            <person name="Haridas S."/>
            <person name="Kuo A."/>
            <person name="Salamov A."/>
            <person name="Ahrendt S.R."/>
            <person name="Lipzen A."/>
            <person name="Sullivan W."/>
            <person name="Andreopoulos W.B."/>
            <person name="Clum A."/>
            <person name="Lindquist E."/>
            <person name="Daum C."/>
            <person name="Ramamoorthy G.K."/>
            <person name="Gryganskyi A."/>
            <person name="Culley D."/>
            <person name="Magnuson J.K."/>
            <person name="James T.Y."/>
            <person name="O'Malley M.A."/>
            <person name="Stajich J.E."/>
            <person name="Spatafora J.W."/>
            <person name="Visel A."/>
            <person name="Grigoriev I.V."/>
        </authorList>
    </citation>
    <scope>NUCLEOTIDE SEQUENCE [LARGE SCALE GENOMIC DNA]</scope>
    <source>
        <strain evidence="2 3">CBS 931.73</strain>
    </source>
</reference>
<evidence type="ECO:0000256" key="1">
    <source>
        <dbReference type="ARBA" id="ARBA00023002"/>
    </source>
</evidence>
<name>A0A1Y1Y808_9FUNG</name>
<keyword evidence="1" id="KW-0560">Oxidoreductase</keyword>
<gene>
    <name evidence="2" type="ORF">K493DRAFT_352805</name>
</gene>
<comment type="caution">
    <text evidence="2">The sequence shown here is derived from an EMBL/GenBank/DDBJ whole genome shotgun (WGS) entry which is preliminary data.</text>
</comment>
<dbReference type="GO" id="GO:0016491">
    <property type="term" value="F:oxidoreductase activity"/>
    <property type="evidence" value="ECO:0007669"/>
    <property type="project" value="UniProtKB-KW"/>
</dbReference>